<keyword evidence="1" id="KW-0472">Membrane</keyword>
<dbReference type="InterPro" id="IPR014197">
    <property type="entry name" value="Sporulation_prot_YunB"/>
</dbReference>
<reference evidence="2" key="2">
    <citation type="journal article" date="2021" name="PeerJ">
        <title>Extensive microbial diversity within the chicken gut microbiome revealed by metagenomics and culture.</title>
        <authorList>
            <person name="Gilroy R."/>
            <person name="Ravi A."/>
            <person name="Getino M."/>
            <person name="Pursley I."/>
            <person name="Horton D.L."/>
            <person name="Alikhan N.F."/>
            <person name="Baker D."/>
            <person name="Gharbi K."/>
            <person name="Hall N."/>
            <person name="Watson M."/>
            <person name="Adriaenssens E.M."/>
            <person name="Foster-Nyarko E."/>
            <person name="Jarju S."/>
            <person name="Secka A."/>
            <person name="Antonio M."/>
            <person name="Oren A."/>
            <person name="Chaudhuri R.R."/>
            <person name="La Ragione R."/>
            <person name="Hildebrand F."/>
            <person name="Pallen M.J."/>
        </authorList>
    </citation>
    <scope>NUCLEOTIDE SEQUENCE</scope>
    <source>
        <strain evidence="2">9366</strain>
    </source>
</reference>
<comment type="caution">
    <text evidence="2">The sequence shown here is derived from an EMBL/GenBank/DDBJ whole genome shotgun (WGS) entry which is preliminary data.</text>
</comment>
<dbReference type="Pfam" id="PF09560">
    <property type="entry name" value="Spore_YunB"/>
    <property type="match status" value="1"/>
</dbReference>
<gene>
    <name evidence="2" type="primary">yunB</name>
    <name evidence="2" type="ORF">IAB07_00695</name>
</gene>
<dbReference type="NCBIfam" id="TIGR02832">
    <property type="entry name" value="spo_yunB"/>
    <property type="match status" value="1"/>
</dbReference>
<name>A0A9D1SJA3_9FIRM</name>
<evidence type="ECO:0000256" key="1">
    <source>
        <dbReference type="SAM" id="Phobius"/>
    </source>
</evidence>
<feature type="transmembrane region" description="Helical" evidence="1">
    <location>
        <begin position="21"/>
        <end position="39"/>
    </location>
</feature>
<keyword evidence="1" id="KW-0812">Transmembrane</keyword>
<evidence type="ECO:0000313" key="3">
    <source>
        <dbReference type="Proteomes" id="UP000824145"/>
    </source>
</evidence>
<accession>A0A9D1SJA3</accession>
<dbReference type="Proteomes" id="UP000824145">
    <property type="component" value="Unassembled WGS sequence"/>
</dbReference>
<proteinExistence type="predicted"/>
<sequence>MPYYVVSKKPPKRAKKKKIKAIAAILTLILLFTGAFFYFNKQAHEVIDQLTRATISNRLTVKMNAAFDELMASFDDEYSSYVHIERNSSGEITLITADMIKINKLMAQYSTIVQSHVSEIEEDDISVPMLAFTGWPLVSTLGADIKLDIVAVGDAPCSYRSEFKEVGINQTLHSIYIDVSAKVEIILPIDNIEVECPSSALVCESVIVGRVPQFYLQNKI</sequence>
<dbReference type="AlphaFoldDB" id="A0A9D1SJA3"/>
<organism evidence="2 3">
    <name type="scientific">Candidatus Caccalectryoclostridium excrementigallinarum</name>
    <dbReference type="NCBI Taxonomy" id="2840710"/>
    <lineage>
        <taxon>Bacteria</taxon>
        <taxon>Bacillati</taxon>
        <taxon>Bacillota</taxon>
        <taxon>Clostridia</taxon>
        <taxon>Christensenellales</taxon>
        <taxon>Christensenellaceae</taxon>
        <taxon>Christensenellaceae incertae sedis</taxon>
        <taxon>Candidatus Caccalectryoclostridium</taxon>
    </lineage>
</organism>
<protein>
    <submittedName>
        <fullName evidence="2">Sporulation protein YunB</fullName>
    </submittedName>
</protein>
<dbReference type="EMBL" id="DVNJ01000001">
    <property type="protein sequence ID" value="HIU62271.1"/>
    <property type="molecule type" value="Genomic_DNA"/>
</dbReference>
<reference evidence="2" key="1">
    <citation type="submission" date="2020-10" db="EMBL/GenBank/DDBJ databases">
        <authorList>
            <person name="Gilroy R."/>
        </authorList>
    </citation>
    <scope>NUCLEOTIDE SEQUENCE</scope>
    <source>
        <strain evidence="2">9366</strain>
    </source>
</reference>
<keyword evidence="1" id="KW-1133">Transmembrane helix</keyword>
<evidence type="ECO:0000313" key="2">
    <source>
        <dbReference type="EMBL" id="HIU62271.1"/>
    </source>
</evidence>